<dbReference type="GO" id="GO:0032259">
    <property type="term" value="P:methylation"/>
    <property type="evidence" value="ECO:0007669"/>
    <property type="project" value="UniProtKB-KW"/>
</dbReference>
<dbReference type="Pfam" id="PF02574">
    <property type="entry name" value="S-methyl_trans"/>
    <property type="match status" value="1"/>
</dbReference>
<feature type="domain" description="Hcy-binding" evidence="25">
    <location>
        <begin position="6"/>
        <end position="326"/>
    </location>
</feature>
<dbReference type="PANTHER" id="PTHR45833">
    <property type="entry name" value="METHIONINE SYNTHASE"/>
    <property type="match status" value="1"/>
</dbReference>
<evidence type="ECO:0000259" key="26">
    <source>
        <dbReference type="PROSITE" id="PS50972"/>
    </source>
</evidence>
<dbReference type="Gene3D" id="1.10.288.10">
    <property type="entry name" value="Cobalamin-dependent Methionine Synthase, domain 2"/>
    <property type="match status" value="1"/>
</dbReference>
<dbReference type="PROSITE" id="PS50970">
    <property type="entry name" value="HCY"/>
    <property type="match status" value="1"/>
</dbReference>
<evidence type="ECO:0000256" key="9">
    <source>
        <dbReference type="ARBA" id="ARBA00022605"/>
    </source>
</evidence>
<dbReference type="PANTHER" id="PTHR45833:SF1">
    <property type="entry name" value="METHIONINE SYNTHASE"/>
    <property type="match status" value="1"/>
</dbReference>
<dbReference type="GO" id="GO:0008270">
    <property type="term" value="F:zinc ion binding"/>
    <property type="evidence" value="ECO:0007669"/>
    <property type="project" value="UniProtKB-UniRule"/>
</dbReference>
<sequence length="1220" mass="132400">MQPDRSELLRTLLARRILILDGAMGTMIQRHGLQDADYRGTRFKDHPKELKGNNDLLLLTKPEAIRAIHADYLAAGADIVETNTFNATSISQADYGLEALAYELNVAGAKVAREVADEFSTNDKPRFVAGVLGPTSRTASISPDVNDPGFRNVTFDELVAAYVDAVRGLCDGGADLILVETIFDTLNAKAALYAVEQHFEAIGRRLPIMISGTITDASGRTLSGQTTEAFWNSLNHARPLSFGLNCALGAKELRQYVEELSRVADCFVSAHPNAGLPNPLAPTGYDETPEMLAREIVDWARHGLLNIAGGCCGTTPAHIAAIAQALNGIAPRRRGGTDFSLRLSGLEPFNVNEQSLFVNVGERTNVTGSKAFARLILNGQYAEAVSVARTQVDAGAQVIDVNMDEAMLDSQAAMVKFLNLIASEPDIARVPVMVDSSKWEVIEAGLQCLQGKGIVNSISLKEGEAKFLEQARKVRRYGAAVIVMAFDEQGQADTYDRKINICKRSYELLVQEGFPPGDIIFDPNVFAIATGIAEHDNYAVDFIEATRWIRKHLPGAKVSGGISNVSFSFRGNDPVREAIHTVFLYHAIQAGLSMGIVNAGQLGVYEDIPADLRERVEDVVLNRRPDAGERLVEVAASVKGAAKESTQDLAWREKPVRERLAHAMVKGITDFIVADTEEARLASTRPLDVIEGPLMDGMNVVGDLFGAGKMFLPQVVKSARVMKQAVAHLLPFIEAEKAAGGAQAKGKVVMATVKGDVHDIGKNIVGVVLACNNYEVVDLGVMVAADRILAAAREHDADAIGLSGLITPSLEEMAHVASEMQRQGFTQPLLIGGATTSRAHTAIKIAPNYACTTVYVPDASRAVGVVSQLLSEGQSAAYRAEIAADYAKVREQHAQKKGVRLVTLEAARANRFKMVDAAPTKSKALGVQVLANYDLAQLVPCLDWAPFFQTWDLAGSYPAILDDPKVGETARQVFADGQAMLKRIVDEKWLSANGVFGLFPANGVGDDVEIYTDESRRTVRLTWHNLRQQQVRPEGKPNYCLSDFVAPKDSGVADYVGAFAVTAGLGIEKKLAEFAAQHDDYNSILLKALADRLAEAFAEHLHQRVRREFWGYATDERLTNEELIAEKYRGIRPAAGYPACPDHTEKGPLFALLDATKNAGIQLTESFAMHPAASVSGFYLAHPDARYFAVTKIGRDQLEDYAKRKGMSVAEAERWLAPVL</sequence>
<dbReference type="InterPro" id="IPR003726">
    <property type="entry name" value="HCY_dom"/>
</dbReference>
<evidence type="ECO:0000256" key="8">
    <source>
        <dbReference type="ARBA" id="ARBA00022603"/>
    </source>
</evidence>
<keyword evidence="14" id="KW-0677">Repeat</keyword>
<dbReference type="InterPro" id="IPR004223">
    <property type="entry name" value="VitB12-dep_Met_synth_activ_dom"/>
</dbReference>
<comment type="similarity">
    <text evidence="5">Belongs to the vitamin-B12 dependent methionine synthase family.</text>
</comment>
<dbReference type="InterPro" id="IPR006158">
    <property type="entry name" value="Cobalamin-bd"/>
</dbReference>
<keyword evidence="16 21" id="KW-0486">Methionine biosynthesis</keyword>
<dbReference type="InterPro" id="IPR036589">
    <property type="entry name" value="HCY_dom_sf"/>
</dbReference>
<dbReference type="GO" id="GO:0005829">
    <property type="term" value="C:cytosol"/>
    <property type="evidence" value="ECO:0007669"/>
    <property type="project" value="TreeGrafter"/>
</dbReference>
<feature type="binding site" evidence="22 24">
    <location>
        <position position="312"/>
    </location>
    <ligand>
        <name>Zn(2+)</name>
        <dbReference type="ChEBI" id="CHEBI:29105"/>
    </ligand>
</feature>
<evidence type="ECO:0000256" key="24">
    <source>
        <dbReference type="PROSITE-ProRule" id="PRU00333"/>
    </source>
</evidence>
<comment type="cofactor">
    <cofactor evidence="3 21 22">
        <name>methylcob(III)alamin</name>
        <dbReference type="ChEBI" id="CHEBI:28115"/>
    </cofactor>
</comment>
<keyword evidence="12 21" id="KW-0949">S-adenosyl-L-methionine</keyword>
<dbReference type="PROSITE" id="PS51332">
    <property type="entry name" value="B12_BINDING"/>
    <property type="match status" value="1"/>
</dbReference>
<dbReference type="Pfam" id="PF02310">
    <property type="entry name" value="B12-binding"/>
    <property type="match status" value="1"/>
</dbReference>
<dbReference type="InterPro" id="IPR033706">
    <property type="entry name" value="Met_synthase_B12-bd"/>
</dbReference>
<dbReference type="PROSITE" id="PS50974">
    <property type="entry name" value="ADOMET_ACTIVATION"/>
    <property type="match status" value="1"/>
</dbReference>
<dbReference type="FunFam" id="3.20.20.20:FF:000002">
    <property type="entry name" value="Methionine synthase"/>
    <property type="match status" value="1"/>
</dbReference>
<feature type="binding site" evidence="23">
    <location>
        <position position="691"/>
    </location>
    <ligand>
        <name>methylcob(III)alamin</name>
        <dbReference type="ChEBI" id="CHEBI:28115"/>
    </ligand>
</feature>
<evidence type="ECO:0000256" key="1">
    <source>
        <dbReference type="ARBA" id="ARBA00001700"/>
    </source>
</evidence>
<dbReference type="FunFam" id="3.40.50.280:FF:000001">
    <property type="entry name" value="Methionine synthase"/>
    <property type="match status" value="1"/>
</dbReference>
<evidence type="ECO:0000256" key="20">
    <source>
        <dbReference type="NCBIfam" id="TIGR02082"/>
    </source>
</evidence>
<evidence type="ECO:0000256" key="10">
    <source>
        <dbReference type="ARBA" id="ARBA00022628"/>
    </source>
</evidence>
<evidence type="ECO:0000256" key="19">
    <source>
        <dbReference type="ARBA" id="ARBA00031040"/>
    </source>
</evidence>
<dbReference type="SMART" id="SM01018">
    <property type="entry name" value="B12-binding_2"/>
    <property type="match status" value="1"/>
</dbReference>
<evidence type="ECO:0000256" key="12">
    <source>
        <dbReference type="ARBA" id="ARBA00022691"/>
    </source>
</evidence>
<proteinExistence type="inferred from homology"/>
<comment type="pathway">
    <text evidence="4 21">Amino-acid biosynthesis; L-methionine biosynthesis via de novo pathway; L-methionine from L-homocysteine (MetH route): step 1/1.</text>
</comment>
<evidence type="ECO:0000256" key="14">
    <source>
        <dbReference type="ARBA" id="ARBA00022737"/>
    </source>
</evidence>
<dbReference type="GO" id="GO:0046653">
    <property type="term" value="P:tetrahydrofolate metabolic process"/>
    <property type="evidence" value="ECO:0007669"/>
    <property type="project" value="TreeGrafter"/>
</dbReference>
<dbReference type="PROSITE" id="PS51337">
    <property type="entry name" value="B12_BINDING_NTER"/>
    <property type="match status" value="1"/>
</dbReference>
<dbReference type="NCBIfam" id="TIGR02082">
    <property type="entry name" value="metH"/>
    <property type="match status" value="1"/>
</dbReference>
<dbReference type="InterPro" id="IPR036594">
    <property type="entry name" value="Meth_synthase_dom"/>
</dbReference>
<feature type="domain" description="B12-binding N-terminal" evidence="29">
    <location>
        <begin position="647"/>
        <end position="741"/>
    </location>
</feature>
<dbReference type="Gene3D" id="3.20.20.330">
    <property type="entry name" value="Homocysteine-binding-like domain"/>
    <property type="match status" value="1"/>
</dbReference>
<keyword evidence="8 21" id="KW-0489">Methyltransferase</keyword>
<feature type="binding site" evidence="23">
    <location>
        <position position="807"/>
    </location>
    <ligand>
        <name>methylcob(III)alamin</name>
        <dbReference type="ChEBI" id="CHEBI:28115"/>
    </ligand>
</feature>
<dbReference type="Pfam" id="PF02607">
    <property type="entry name" value="B12-binding_2"/>
    <property type="match status" value="1"/>
</dbReference>
<dbReference type="AlphaFoldDB" id="A0A809S828"/>
<protein>
    <recommendedName>
        <fullName evidence="7 20">Methionine synthase</fullName>
        <ecNumber evidence="6 20">2.1.1.13</ecNumber>
    </recommendedName>
    <alternativeName>
        <fullName evidence="19 21">5-methyltetrahydrofolate--homocysteine methyltransferase</fullName>
    </alternativeName>
</protein>
<dbReference type="SUPFAM" id="SSF56507">
    <property type="entry name" value="Methionine synthase activation domain-like"/>
    <property type="match status" value="1"/>
</dbReference>
<dbReference type="CDD" id="cd00740">
    <property type="entry name" value="MeTr"/>
    <property type="match status" value="1"/>
</dbReference>
<feature type="binding site" evidence="23">
    <location>
        <position position="943"/>
    </location>
    <ligand>
        <name>S-adenosyl-L-methionine</name>
        <dbReference type="ChEBI" id="CHEBI:59789"/>
    </ligand>
</feature>
<dbReference type="Gene3D" id="1.10.1240.10">
    <property type="entry name" value="Methionine synthase domain"/>
    <property type="match status" value="1"/>
</dbReference>
<evidence type="ECO:0000256" key="18">
    <source>
        <dbReference type="ARBA" id="ARBA00025552"/>
    </source>
</evidence>
<dbReference type="GO" id="GO:0031419">
    <property type="term" value="F:cobalamin binding"/>
    <property type="evidence" value="ECO:0007669"/>
    <property type="project" value="UniProtKB-UniRule"/>
</dbReference>
<feature type="domain" description="Pterin-binding" evidence="26">
    <location>
        <begin position="357"/>
        <end position="617"/>
    </location>
</feature>
<comment type="domain">
    <text evidence="21">Modular enzyme with four functionally distinct domains. The isolated Hcy-binding domain catalyzes methyl transfer from free methylcobalamin to homocysteine. The Hcy-binding domain in association with the pterin-binding domain catalyzes the methylation of cob(I)alamin by methyltetrahydrofolate and the methylation of homocysteine. The B12-binding domain binds the cofactor. The AdoMet activation domain binds S-adenosyl-L-methionine. Under aerobic conditions cob(I)alamin can be converted to inactive cob(II)alamin. Reductive methylation by S-adenosyl-L-methionine and flavodoxin regenerates methylcobalamin.</text>
</comment>
<dbReference type="InterPro" id="IPR011822">
    <property type="entry name" value="MetH"/>
</dbReference>
<comment type="cofactor">
    <cofactor evidence="2 21 24">
        <name>Zn(2+)</name>
        <dbReference type="ChEBI" id="CHEBI:29105"/>
    </cofactor>
</comment>
<dbReference type="PIRSF" id="PIRSF000381">
    <property type="entry name" value="MetH"/>
    <property type="match status" value="1"/>
</dbReference>
<feature type="domain" description="AdoMet activation" evidence="27">
    <location>
        <begin position="895"/>
        <end position="1220"/>
    </location>
</feature>
<feature type="binding site" evidence="22 24">
    <location>
        <position position="311"/>
    </location>
    <ligand>
        <name>Zn(2+)</name>
        <dbReference type="ChEBI" id="CHEBI:29105"/>
    </ligand>
</feature>
<feature type="binding site" evidence="23">
    <location>
        <begin position="1187"/>
        <end position="1188"/>
    </location>
    <ligand>
        <name>S-adenosyl-L-methionine</name>
        <dbReference type="ChEBI" id="CHEBI:59789"/>
    </ligand>
</feature>
<dbReference type="InterPro" id="IPR036724">
    <property type="entry name" value="Cobalamin-bd_sf"/>
</dbReference>
<dbReference type="EMBL" id="AP021857">
    <property type="protein sequence ID" value="BBO19334.1"/>
    <property type="molecule type" value="Genomic_DNA"/>
</dbReference>
<dbReference type="Pfam" id="PF02965">
    <property type="entry name" value="Met_synt_B12"/>
    <property type="match status" value="1"/>
</dbReference>
<dbReference type="Gene3D" id="3.40.50.280">
    <property type="entry name" value="Cobalamin-binding domain"/>
    <property type="match status" value="1"/>
</dbReference>
<evidence type="ECO:0000256" key="15">
    <source>
        <dbReference type="ARBA" id="ARBA00022833"/>
    </source>
</evidence>
<dbReference type="Proteomes" id="UP000662914">
    <property type="component" value="Chromosome"/>
</dbReference>
<evidence type="ECO:0000256" key="7">
    <source>
        <dbReference type="ARBA" id="ARBA00013998"/>
    </source>
</evidence>
<evidence type="ECO:0000259" key="28">
    <source>
        <dbReference type="PROSITE" id="PS51332"/>
    </source>
</evidence>
<feature type="binding site" evidence="23">
    <location>
        <begin position="755"/>
        <end position="759"/>
    </location>
    <ligand>
        <name>methylcob(III)alamin</name>
        <dbReference type="ChEBI" id="CHEBI:28115"/>
    </ligand>
</feature>
<reference evidence="30" key="1">
    <citation type="journal article" name="DNA Res.">
        <title>The physiological potential of anammox bacteria as revealed by their core genome structure.</title>
        <authorList>
            <person name="Okubo T."/>
            <person name="Toyoda A."/>
            <person name="Fukuhara K."/>
            <person name="Uchiyama I."/>
            <person name="Harigaya Y."/>
            <person name="Kuroiwa M."/>
            <person name="Suzuki T."/>
            <person name="Murakami Y."/>
            <person name="Suwa Y."/>
            <person name="Takami H."/>
        </authorList>
    </citation>
    <scope>NUCLEOTIDE SEQUENCE</scope>
    <source>
        <strain evidence="30">317325-3</strain>
    </source>
</reference>
<evidence type="ECO:0000256" key="13">
    <source>
        <dbReference type="ARBA" id="ARBA00022723"/>
    </source>
</evidence>
<keyword evidence="10 21" id="KW-0846">Cobalamin</keyword>
<dbReference type="Pfam" id="PF00809">
    <property type="entry name" value="Pterin_bind"/>
    <property type="match status" value="1"/>
</dbReference>
<dbReference type="InterPro" id="IPR011005">
    <property type="entry name" value="Dihydropteroate_synth-like_sf"/>
</dbReference>
<dbReference type="InterPro" id="IPR000489">
    <property type="entry name" value="Pterin-binding_dom"/>
</dbReference>
<gene>
    <name evidence="30" type="ORF">DSYM_00330</name>
</gene>
<evidence type="ECO:0000256" key="11">
    <source>
        <dbReference type="ARBA" id="ARBA00022679"/>
    </source>
</evidence>
<dbReference type="InterPro" id="IPR037010">
    <property type="entry name" value="VitB12-dep_Met_synth_activ_sf"/>
</dbReference>
<evidence type="ECO:0000259" key="25">
    <source>
        <dbReference type="PROSITE" id="PS50970"/>
    </source>
</evidence>
<evidence type="ECO:0000259" key="29">
    <source>
        <dbReference type="PROSITE" id="PS51337"/>
    </source>
</evidence>
<evidence type="ECO:0000256" key="17">
    <source>
        <dbReference type="ARBA" id="ARBA00023285"/>
    </source>
</evidence>
<dbReference type="CDD" id="cd02069">
    <property type="entry name" value="methionine_synthase_B12_BD"/>
    <property type="match status" value="1"/>
</dbReference>
<evidence type="ECO:0000256" key="21">
    <source>
        <dbReference type="PIRNR" id="PIRNR000381"/>
    </source>
</evidence>
<evidence type="ECO:0000256" key="6">
    <source>
        <dbReference type="ARBA" id="ARBA00012032"/>
    </source>
</evidence>
<dbReference type="Gene3D" id="3.10.196.10">
    <property type="entry name" value="Vitamin B12-dependent methionine synthase, activation domain"/>
    <property type="match status" value="1"/>
</dbReference>
<dbReference type="KEGG" id="ddz:DSYM_00330"/>
<dbReference type="Gene3D" id="3.20.20.20">
    <property type="entry name" value="Dihydropteroate synthase-like"/>
    <property type="match status" value="1"/>
</dbReference>
<keyword evidence="13 21" id="KW-0479">Metal-binding</keyword>
<feature type="binding site" evidence="23">
    <location>
        <position position="859"/>
    </location>
    <ligand>
        <name>methylcob(III)alamin</name>
        <dbReference type="ChEBI" id="CHEBI:28115"/>
    </ligand>
</feature>
<dbReference type="SUPFAM" id="SSF47644">
    <property type="entry name" value="Methionine synthase domain"/>
    <property type="match status" value="1"/>
</dbReference>
<dbReference type="GO" id="GO:0050667">
    <property type="term" value="P:homocysteine metabolic process"/>
    <property type="evidence" value="ECO:0007669"/>
    <property type="project" value="TreeGrafter"/>
</dbReference>
<dbReference type="NCBIfam" id="NF007024">
    <property type="entry name" value="PRK09490.1"/>
    <property type="match status" value="1"/>
</dbReference>
<keyword evidence="17 21" id="KW-0170">Cobalt</keyword>
<evidence type="ECO:0000256" key="4">
    <source>
        <dbReference type="ARBA" id="ARBA00005178"/>
    </source>
</evidence>
<feature type="binding site" evidence="23">
    <location>
        <position position="1132"/>
    </location>
    <ligand>
        <name>S-adenosyl-L-methionine</name>
        <dbReference type="ChEBI" id="CHEBI:59789"/>
    </ligand>
</feature>
<evidence type="ECO:0000313" key="31">
    <source>
        <dbReference type="Proteomes" id="UP000662914"/>
    </source>
</evidence>
<comment type="catalytic activity">
    <reaction evidence="1 21">
        <text>(6S)-5-methyl-5,6,7,8-tetrahydrofolate + L-homocysteine = (6S)-5,6,7,8-tetrahydrofolate + L-methionine</text>
        <dbReference type="Rhea" id="RHEA:11172"/>
        <dbReference type="ChEBI" id="CHEBI:18608"/>
        <dbReference type="ChEBI" id="CHEBI:57453"/>
        <dbReference type="ChEBI" id="CHEBI:57844"/>
        <dbReference type="ChEBI" id="CHEBI:58199"/>
        <dbReference type="EC" id="2.1.1.13"/>
    </reaction>
</comment>
<keyword evidence="9 21" id="KW-0028">Amino-acid biosynthesis</keyword>
<feature type="domain" description="B12-binding" evidence="28">
    <location>
        <begin position="745"/>
        <end position="880"/>
    </location>
</feature>
<dbReference type="InterPro" id="IPR050554">
    <property type="entry name" value="Met_Synthase/Corrinoid"/>
</dbReference>
<feature type="binding site" evidence="23">
    <location>
        <position position="803"/>
    </location>
    <ligand>
        <name>methylcob(III)alamin</name>
        <dbReference type="ChEBI" id="CHEBI:28115"/>
    </ligand>
</feature>
<dbReference type="PROSITE" id="PS50972">
    <property type="entry name" value="PTERIN_BINDING"/>
    <property type="match status" value="1"/>
</dbReference>
<dbReference type="GO" id="GO:0008705">
    <property type="term" value="F:methionine synthase activity"/>
    <property type="evidence" value="ECO:0007669"/>
    <property type="project" value="UniProtKB-UniRule"/>
</dbReference>
<evidence type="ECO:0000256" key="5">
    <source>
        <dbReference type="ARBA" id="ARBA00010398"/>
    </source>
</evidence>
<evidence type="ECO:0000313" key="30">
    <source>
        <dbReference type="EMBL" id="BBO19334.1"/>
    </source>
</evidence>
<evidence type="ECO:0000256" key="16">
    <source>
        <dbReference type="ARBA" id="ARBA00023167"/>
    </source>
</evidence>
<feature type="binding site" description="axial binding residue" evidence="22">
    <location>
        <position position="758"/>
    </location>
    <ligand>
        <name>methylcob(III)alamin</name>
        <dbReference type="ChEBI" id="CHEBI:28115"/>
    </ligand>
    <ligandPart>
        <name>Co</name>
        <dbReference type="ChEBI" id="CHEBI:27638"/>
    </ligandPart>
</feature>
<accession>A0A809S828</accession>
<dbReference type="FunFam" id="1.10.1240.10:FF:000001">
    <property type="entry name" value="Methionine synthase"/>
    <property type="match status" value="1"/>
</dbReference>
<dbReference type="SUPFAM" id="SSF82282">
    <property type="entry name" value="Homocysteine S-methyltransferase"/>
    <property type="match status" value="1"/>
</dbReference>
<feature type="binding site" evidence="22 24">
    <location>
        <position position="246"/>
    </location>
    <ligand>
        <name>Zn(2+)</name>
        <dbReference type="ChEBI" id="CHEBI:29105"/>
    </ligand>
</feature>
<organism evidence="30 31">
    <name type="scientific">Candidatus Desulfobacillus denitrificans</name>
    <dbReference type="NCBI Taxonomy" id="2608985"/>
    <lineage>
        <taxon>Bacteria</taxon>
        <taxon>Pseudomonadati</taxon>
        <taxon>Pseudomonadota</taxon>
        <taxon>Betaproteobacteria</taxon>
        <taxon>Candidatus Desulfobacillus</taxon>
    </lineage>
</organism>
<dbReference type="UniPathway" id="UPA00051">
    <property type="reaction ID" value="UER00081"/>
</dbReference>
<evidence type="ECO:0000256" key="3">
    <source>
        <dbReference type="ARBA" id="ARBA00001956"/>
    </source>
</evidence>
<keyword evidence="11 21" id="KW-0808">Transferase</keyword>
<dbReference type="SUPFAM" id="SSF51717">
    <property type="entry name" value="Dihydropteroate synthetase-like"/>
    <property type="match status" value="1"/>
</dbReference>
<keyword evidence="15 21" id="KW-0862">Zinc</keyword>
<dbReference type="InterPro" id="IPR003759">
    <property type="entry name" value="Cbl-bd_cap"/>
</dbReference>
<evidence type="ECO:0000256" key="22">
    <source>
        <dbReference type="PIRSR" id="PIRSR000381-1"/>
    </source>
</evidence>
<comment type="function">
    <text evidence="18 21">Catalyzes the transfer of a methyl group from methyl-cobalamin to homocysteine, yielding enzyme-bound cob(I)alamin and methionine. Subsequently, remethylates the cofactor using methyltetrahydrofolate.</text>
</comment>
<dbReference type="FunFam" id="3.20.20.330:FF:000001">
    <property type="entry name" value="Methionine synthase"/>
    <property type="match status" value="1"/>
</dbReference>
<evidence type="ECO:0000256" key="23">
    <source>
        <dbReference type="PIRSR" id="PIRSR000381-2"/>
    </source>
</evidence>
<evidence type="ECO:0000256" key="2">
    <source>
        <dbReference type="ARBA" id="ARBA00001947"/>
    </source>
</evidence>
<name>A0A809S828_9PROT</name>
<dbReference type="EC" id="2.1.1.13" evidence="6 20"/>
<dbReference type="SUPFAM" id="SSF52242">
    <property type="entry name" value="Cobalamin (vitamin B12)-binding domain"/>
    <property type="match status" value="1"/>
</dbReference>
<evidence type="ECO:0000259" key="27">
    <source>
        <dbReference type="PROSITE" id="PS50974"/>
    </source>
</evidence>